<sequence>MEFNISYYTCPISGVLLFDPIMGPDGIMYDKNAFMTKRMQEQTQETEKAQAYKQFYKIISMLPMKNYFKEHIINIITNTTLLDKFKISVSEILEHNIEKQLFACNKLPENYYKDRNTYITNKIKTFIAQRDYECVYSLVFEYDINYNIEINIMRNIGSTEKHNFLTLLMIEPQVGKTISLLNLIGMFIDKGVEYNYEVNGVSFFQMMINFLSTKENESFKVIEEFILNKILPIHDININYLDNYGNNIVFNLIKNGLTNTPIINKILQMTDFDINQKNIDNSTILIELSKNKCDDLIMLILDNDNIDYNHSNNFGEYPLSIMVKNKMKTCIIKLLEKPNVLNKDIILKQLIYDL</sequence>
<dbReference type="InterPro" id="IPR036770">
    <property type="entry name" value="Ankyrin_rpt-contain_sf"/>
</dbReference>
<dbReference type="Gene3D" id="1.25.40.20">
    <property type="entry name" value="Ankyrin repeat-containing domain"/>
    <property type="match status" value="1"/>
</dbReference>
<accession>A0A6C0DZ48</accession>
<dbReference type="AlphaFoldDB" id="A0A6C0DZ48"/>
<dbReference type="SUPFAM" id="SSF48403">
    <property type="entry name" value="Ankyrin repeat"/>
    <property type="match status" value="1"/>
</dbReference>
<evidence type="ECO:0000313" key="1">
    <source>
        <dbReference type="EMBL" id="QHT21610.1"/>
    </source>
</evidence>
<dbReference type="EMBL" id="MN739695">
    <property type="protein sequence ID" value="QHT21610.1"/>
    <property type="molecule type" value="Genomic_DNA"/>
</dbReference>
<proteinExistence type="predicted"/>
<organism evidence="1">
    <name type="scientific">viral metagenome</name>
    <dbReference type="NCBI Taxonomy" id="1070528"/>
    <lineage>
        <taxon>unclassified sequences</taxon>
        <taxon>metagenomes</taxon>
        <taxon>organismal metagenomes</taxon>
    </lineage>
</organism>
<reference evidence="1" key="1">
    <citation type="journal article" date="2020" name="Nature">
        <title>Giant virus diversity and host interactions through global metagenomics.</title>
        <authorList>
            <person name="Schulz F."/>
            <person name="Roux S."/>
            <person name="Paez-Espino D."/>
            <person name="Jungbluth S."/>
            <person name="Walsh D.A."/>
            <person name="Denef V.J."/>
            <person name="McMahon K.D."/>
            <person name="Konstantinidis K.T."/>
            <person name="Eloe-Fadrosh E.A."/>
            <person name="Kyrpides N.C."/>
            <person name="Woyke T."/>
        </authorList>
    </citation>
    <scope>NUCLEOTIDE SEQUENCE</scope>
    <source>
        <strain evidence="1">GVMAG-M-3300023179-103</strain>
    </source>
</reference>
<name>A0A6C0DZ48_9ZZZZ</name>
<evidence type="ECO:0008006" key="2">
    <source>
        <dbReference type="Google" id="ProtNLM"/>
    </source>
</evidence>
<protein>
    <recommendedName>
        <fullName evidence="2">U-box domain-containing protein</fullName>
    </recommendedName>
</protein>